<sequence length="443" mass="48170">MLKLVERLTRYKIQGLDSQPVVSGKLIRVVGLTLEATGCRAPIGSLCKIETVHGEMEVEVIGFSGEDLYLMPMEQIIEVLPGAKITPLTDKIGLPVGMELLGRVIDGVGNPLDNLGPIYTEKRASFNTEPINPLIRKPISEPLDVGLKAINGLLTVGKGQRIGLFSGSGVGKSVTLGMMTHGTTAQVTIVGLIGERGREVKEFIEQILGVEGRKNSVVIAAPADTSPLMRLKGCQSALTIAEYFRDQGFDVLLLMDSLTRFAQAQREIALSVGELPVAKGYPPSVFAKLRELIERAGNRGKDEGSITAFFTILTEGDDLQDPIADASCAILDGHIILSREMANAGHYPAIDIEKSVSRIMPRITTDKHILLSKKVRRILSICRQNQDLISIGAYQPGKNPIIDNALALKTKLDQYLQQGIKERVPYDVSVNMLESILETDPIE</sequence>
<keyword evidence="12" id="KW-1278">Translocase</keyword>
<keyword evidence="19" id="KW-1185">Reference proteome</keyword>
<evidence type="ECO:0000256" key="1">
    <source>
        <dbReference type="ARBA" id="ARBA00004496"/>
    </source>
</evidence>
<evidence type="ECO:0000256" key="3">
    <source>
        <dbReference type="ARBA" id="ARBA00012473"/>
    </source>
</evidence>
<evidence type="ECO:0000256" key="8">
    <source>
        <dbReference type="ARBA" id="ARBA00022781"/>
    </source>
</evidence>
<keyword evidence="13" id="KW-0406">Ion transport</keyword>
<evidence type="ECO:0000313" key="18">
    <source>
        <dbReference type="EMBL" id="KEY91529.1"/>
    </source>
</evidence>
<dbReference type="SUPFAM" id="SSF52540">
    <property type="entry name" value="P-loop containing nucleoside triphosphate hydrolases"/>
    <property type="match status" value="1"/>
</dbReference>
<name>A0A084CP00_9GAMM</name>
<proteinExistence type="inferred from homology"/>
<keyword evidence="8" id="KW-0375">Hydrogen ion transport</keyword>
<dbReference type="Gene3D" id="3.40.50.12240">
    <property type="match status" value="1"/>
</dbReference>
<evidence type="ECO:0000256" key="16">
    <source>
        <dbReference type="ARBA" id="ARBA00034006"/>
    </source>
</evidence>
<dbReference type="CDD" id="cd01136">
    <property type="entry name" value="ATPase_flagellum-secretory_path_III"/>
    <property type="match status" value="1"/>
</dbReference>
<evidence type="ECO:0000313" key="19">
    <source>
        <dbReference type="Proteomes" id="UP000053784"/>
    </source>
</evidence>
<dbReference type="eggNOG" id="COG1157">
    <property type="taxonomic scope" value="Bacteria"/>
</dbReference>
<dbReference type="FunFam" id="3.40.50.12240:FF:000002">
    <property type="entry name" value="Flagellum-specific ATP synthase FliI"/>
    <property type="match status" value="1"/>
</dbReference>
<comment type="catalytic activity">
    <reaction evidence="16">
        <text>ATP + H2O + cellular proteinSide 1 = ADP + phosphate + cellular proteinSide 2.</text>
        <dbReference type="EC" id="7.4.2.8"/>
    </reaction>
</comment>
<dbReference type="GO" id="GO:0044781">
    <property type="term" value="P:bacterial-type flagellum organization"/>
    <property type="evidence" value="ECO:0007669"/>
    <property type="project" value="UniProtKB-KW"/>
</dbReference>
<evidence type="ECO:0000256" key="2">
    <source>
        <dbReference type="ARBA" id="ARBA00008936"/>
    </source>
</evidence>
<dbReference type="GO" id="GO:0030254">
    <property type="term" value="P:protein secretion by the type III secretion system"/>
    <property type="evidence" value="ECO:0007669"/>
    <property type="project" value="InterPro"/>
</dbReference>
<dbReference type="InterPro" id="IPR040627">
    <property type="entry name" value="T3SS_ATPase_C"/>
</dbReference>
<reference evidence="18 19" key="1">
    <citation type="submission" date="2014-03" db="EMBL/GenBank/DDBJ databases">
        <title>Selection and divergence in the genomes of co-occurring obligate luminous symbionts with specific hosts.</title>
        <authorList>
            <person name="Hendry T.A."/>
            <person name="de Wet J.R."/>
            <person name="Dunlap P.V."/>
        </authorList>
    </citation>
    <scope>NUCLEOTIDE SEQUENCE [LARGE SCALE GENOMIC DNA]</scope>
    <source>
        <strain evidence="18 19">Ppalp.1</strain>
    </source>
</reference>
<evidence type="ECO:0000256" key="14">
    <source>
        <dbReference type="ARBA" id="ARBA00023225"/>
    </source>
</evidence>
<gene>
    <name evidence="18" type="primary">fliI</name>
    <name evidence="18" type="ORF">CF67_14105</name>
</gene>
<evidence type="ECO:0000259" key="17">
    <source>
        <dbReference type="SMART" id="SM00382"/>
    </source>
</evidence>
<dbReference type="GO" id="GO:0046933">
    <property type="term" value="F:proton-transporting ATP synthase activity, rotational mechanism"/>
    <property type="evidence" value="ECO:0007669"/>
    <property type="project" value="TreeGrafter"/>
</dbReference>
<dbReference type="Proteomes" id="UP000053784">
    <property type="component" value="Unassembled WGS sequence"/>
</dbReference>
<evidence type="ECO:0000256" key="13">
    <source>
        <dbReference type="ARBA" id="ARBA00023065"/>
    </source>
</evidence>
<dbReference type="STRING" id="1179155.CF67_14105"/>
<dbReference type="InterPro" id="IPR027417">
    <property type="entry name" value="P-loop_NTPase"/>
</dbReference>
<dbReference type="CDD" id="cd18117">
    <property type="entry name" value="ATP-synt_flagellum-secretory_path_III_N"/>
    <property type="match status" value="1"/>
</dbReference>
<keyword evidence="9" id="KW-1005">Bacterial flagellum biogenesis</keyword>
<evidence type="ECO:0000256" key="15">
    <source>
        <dbReference type="ARBA" id="ARBA00023310"/>
    </source>
</evidence>
<dbReference type="NCBIfam" id="TIGR01026">
    <property type="entry name" value="fliI_yscN"/>
    <property type="match status" value="1"/>
</dbReference>
<dbReference type="PANTHER" id="PTHR15184">
    <property type="entry name" value="ATP SYNTHASE"/>
    <property type="match status" value="1"/>
</dbReference>
<evidence type="ECO:0000256" key="6">
    <source>
        <dbReference type="ARBA" id="ARBA00022490"/>
    </source>
</evidence>
<dbReference type="EC" id="7.1.2.2" evidence="3"/>
<dbReference type="EMBL" id="JGVK01000006">
    <property type="protein sequence ID" value="KEY91529.1"/>
    <property type="molecule type" value="Genomic_DNA"/>
</dbReference>
<evidence type="ECO:0000256" key="4">
    <source>
        <dbReference type="ARBA" id="ARBA00020580"/>
    </source>
</evidence>
<dbReference type="InterPro" id="IPR050053">
    <property type="entry name" value="ATPase_alpha/beta_chains"/>
</dbReference>
<keyword evidence="11" id="KW-0653">Protein transport</keyword>
<evidence type="ECO:0000256" key="12">
    <source>
        <dbReference type="ARBA" id="ARBA00022967"/>
    </source>
</evidence>
<dbReference type="OrthoDB" id="9148544at2"/>
<dbReference type="GO" id="GO:0005524">
    <property type="term" value="F:ATP binding"/>
    <property type="evidence" value="ECO:0007669"/>
    <property type="project" value="UniProtKB-KW"/>
</dbReference>
<dbReference type="InterPro" id="IPR020003">
    <property type="entry name" value="ATPase_a/bsu_AS"/>
</dbReference>
<evidence type="ECO:0000256" key="10">
    <source>
        <dbReference type="ARBA" id="ARBA00022840"/>
    </source>
</evidence>
<dbReference type="GO" id="GO:0008564">
    <property type="term" value="F:protein-exporting ATPase activity"/>
    <property type="evidence" value="ECO:0007669"/>
    <property type="project" value="UniProtKB-EC"/>
</dbReference>
<dbReference type="InterPro" id="IPR000194">
    <property type="entry name" value="ATPase_F1/V1/A1_a/bsu_nucl-bd"/>
</dbReference>
<dbReference type="Pfam" id="PF00006">
    <property type="entry name" value="ATP-synt_ab"/>
    <property type="match status" value="1"/>
</dbReference>
<dbReference type="InterPro" id="IPR005714">
    <property type="entry name" value="ATPase_T3SS_FliI/YscN"/>
</dbReference>
<comment type="subcellular location">
    <subcellularLocation>
        <location evidence="1">Cytoplasm</location>
    </subcellularLocation>
</comment>
<keyword evidence="7" id="KW-0547">Nucleotide-binding</keyword>
<organism evidence="18 19">
    <name type="scientific">Candidatus Photodesmus blepharonis</name>
    <dbReference type="NCBI Taxonomy" id="1179155"/>
    <lineage>
        <taxon>Bacteria</taxon>
        <taxon>Pseudomonadati</taxon>
        <taxon>Pseudomonadota</taxon>
        <taxon>Gammaproteobacteria</taxon>
        <taxon>Vibrionales</taxon>
        <taxon>Vibrionaceae</taxon>
        <taxon>Candidatus Photodesmus</taxon>
    </lineage>
</organism>
<dbReference type="SMART" id="SM00382">
    <property type="entry name" value="AAA"/>
    <property type="match status" value="1"/>
</dbReference>
<evidence type="ECO:0000256" key="7">
    <source>
        <dbReference type="ARBA" id="ARBA00022741"/>
    </source>
</evidence>
<dbReference type="PROSITE" id="PS00152">
    <property type="entry name" value="ATPASE_ALPHA_BETA"/>
    <property type="match status" value="1"/>
</dbReference>
<dbReference type="Pfam" id="PF18269">
    <property type="entry name" value="T3SS_ATPase_C"/>
    <property type="match status" value="1"/>
</dbReference>
<keyword evidence="15" id="KW-0066">ATP synthesis</keyword>
<evidence type="ECO:0000256" key="5">
    <source>
        <dbReference type="ARBA" id="ARBA00022448"/>
    </source>
</evidence>
<keyword evidence="5" id="KW-0813">Transport</keyword>
<keyword evidence="10" id="KW-0067">ATP-binding</keyword>
<evidence type="ECO:0000256" key="11">
    <source>
        <dbReference type="ARBA" id="ARBA00022927"/>
    </source>
</evidence>
<dbReference type="RefSeq" id="WP_034413323.1">
    <property type="nucleotide sequence ID" value="NZ_JGVK01000006.1"/>
</dbReference>
<comment type="caution">
    <text evidence="18">The sequence shown here is derived from an EMBL/GenBank/DDBJ whole genome shotgun (WGS) entry which is preliminary data.</text>
</comment>
<evidence type="ECO:0000256" key="9">
    <source>
        <dbReference type="ARBA" id="ARBA00022795"/>
    </source>
</evidence>
<keyword evidence="6" id="KW-0963">Cytoplasm</keyword>
<comment type="similarity">
    <text evidence="2">Belongs to the ATPase alpha/beta chains family.</text>
</comment>
<feature type="domain" description="AAA+ ATPase" evidence="17">
    <location>
        <begin position="158"/>
        <end position="334"/>
    </location>
</feature>
<dbReference type="GO" id="GO:0005737">
    <property type="term" value="C:cytoplasm"/>
    <property type="evidence" value="ECO:0007669"/>
    <property type="project" value="UniProtKB-SubCell"/>
</dbReference>
<dbReference type="GO" id="GO:0016887">
    <property type="term" value="F:ATP hydrolysis activity"/>
    <property type="evidence" value="ECO:0007669"/>
    <property type="project" value="InterPro"/>
</dbReference>
<dbReference type="InterPro" id="IPR003593">
    <property type="entry name" value="AAA+_ATPase"/>
</dbReference>
<protein>
    <recommendedName>
        <fullName evidence="4">Flagellum-specific ATP synthase</fullName>
        <ecNumber evidence="3">7.1.2.2</ecNumber>
    </recommendedName>
</protein>
<dbReference type="PANTHER" id="PTHR15184:SF81">
    <property type="entry name" value="FLAGELLUM-SPECIFIC ATP SYNTHASE"/>
    <property type="match status" value="1"/>
</dbReference>
<dbReference type="AlphaFoldDB" id="A0A084CP00"/>
<keyword evidence="14" id="KW-1006">Bacterial flagellum protein export</keyword>
<accession>A0A084CP00</accession>
<dbReference type="GO" id="GO:0030257">
    <property type="term" value="C:type III protein secretion system complex"/>
    <property type="evidence" value="ECO:0007669"/>
    <property type="project" value="InterPro"/>
</dbReference>